<evidence type="ECO:0000313" key="10">
    <source>
        <dbReference type="Proteomes" id="UP000469185"/>
    </source>
</evidence>
<accession>A0A6N9YN03</accession>
<dbReference type="AlphaFoldDB" id="A0A6N9YN03"/>
<dbReference type="InterPro" id="IPR000515">
    <property type="entry name" value="MetI-like"/>
</dbReference>
<evidence type="ECO:0000256" key="4">
    <source>
        <dbReference type="ARBA" id="ARBA00022692"/>
    </source>
</evidence>
<sequence>MRTRTGGTAVRYTLLVALAVTVLLPFVSIMLAALHLPGAQISGLSIPSEWSWRNFSLAWEQGNFSNLMRSSVIIAFCVVPLAVVLATLAAYGLAILKVWGNRALSVGFVLGLTIPVELVVVALYFNLREVGLTNSYLGIILAEAALFMPFGVYWMQSHFSSVPEELVEAARIDGARDLAVLVKVLVPISWPAITTLSVLYFMWSWNQFLLVLVMMQDPDRRTAPAGLGLFVGQYSTDIPLLAAASLIVIAPIVLVYLLFQRSFVNGITQGAIKG</sequence>
<evidence type="ECO:0000259" key="8">
    <source>
        <dbReference type="PROSITE" id="PS50928"/>
    </source>
</evidence>
<dbReference type="PROSITE" id="PS50928">
    <property type="entry name" value="ABC_TM1"/>
    <property type="match status" value="1"/>
</dbReference>
<feature type="transmembrane region" description="Helical" evidence="7">
    <location>
        <begin position="12"/>
        <end position="34"/>
    </location>
</feature>
<dbReference type="Gene3D" id="1.10.3720.10">
    <property type="entry name" value="MetI-like"/>
    <property type="match status" value="1"/>
</dbReference>
<dbReference type="GO" id="GO:0055085">
    <property type="term" value="P:transmembrane transport"/>
    <property type="evidence" value="ECO:0007669"/>
    <property type="project" value="InterPro"/>
</dbReference>
<feature type="transmembrane region" description="Helical" evidence="7">
    <location>
        <begin position="103"/>
        <end position="124"/>
    </location>
</feature>
<dbReference type="InterPro" id="IPR035906">
    <property type="entry name" value="MetI-like_sf"/>
</dbReference>
<dbReference type="Proteomes" id="UP000469185">
    <property type="component" value="Unassembled WGS sequence"/>
</dbReference>
<feature type="transmembrane region" description="Helical" evidence="7">
    <location>
        <begin position="238"/>
        <end position="259"/>
    </location>
</feature>
<dbReference type="GO" id="GO:0005886">
    <property type="term" value="C:plasma membrane"/>
    <property type="evidence" value="ECO:0007669"/>
    <property type="project" value="UniProtKB-SubCell"/>
</dbReference>
<dbReference type="PANTHER" id="PTHR43744">
    <property type="entry name" value="ABC TRANSPORTER PERMEASE PROTEIN MG189-RELATED-RELATED"/>
    <property type="match status" value="1"/>
</dbReference>
<dbReference type="CDD" id="cd06261">
    <property type="entry name" value="TM_PBP2"/>
    <property type="match status" value="1"/>
</dbReference>
<evidence type="ECO:0000256" key="1">
    <source>
        <dbReference type="ARBA" id="ARBA00004651"/>
    </source>
</evidence>
<evidence type="ECO:0000256" key="3">
    <source>
        <dbReference type="ARBA" id="ARBA00022475"/>
    </source>
</evidence>
<evidence type="ECO:0000256" key="2">
    <source>
        <dbReference type="ARBA" id="ARBA00022448"/>
    </source>
</evidence>
<keyword evidence="2 7" id="KW-0813">Transport</keyword>
<dbReference type="RefSeq" id="WP_163818999.1">
    <property type="nucleotide sequence ID" value="NZ_JAAGOB010000006.1"/>
</dbReference>
<comment type="subcellular location">
    <subcellularLocation>
        <location evidence="1 7">Cell membrane</location>
        <topology evidence="1 7">Multi-pass membrane protein</topology>
    </subcellularLocation>
</comment>
<evidence type="ECO:0000256" key="5">
    <source>
        <dbReference type="ARBA" id="ARBA00022989"/>
    </source>
</evidence>
<keyword evidence="5 7" id="KW-1133">Transmembrane helix</keyword>
<organism evidence="9 10">
    <name type="scientific">Phytoactinopolyspora alkaliphila</name>
    <dbReference type="NCBI Taxonomy" id="1783498"/>
    <lineage>
        <taxon>Bacteria</taxon>
        <taxon>Bacillati</taxon>
        <taxon>Actinomycetota</taxon>
        <taxon>Actinomycetes</taxon>
        <taxon>Jiangellales</taxon>
        <taxon>Jiangellaceae</taxon>
        <taxon>Phytoactinopolyspora</taxon>
    </lineage>
</organism>
<comment type="caution">
    <text evidence="9">The sequence shown here is derived from an EMBL/GenBank/DDBJ whole genome shotgun (WGS) entry which is preliminary data.</text>
</comment>
<keyword evidence="6 7" id="KW-0472">Membrane</keyword>
<gene>
    <name evidence="9" type="ORF">G1H11_13000</name>
</gene>
<dbReference type="Pfam" id="PF00528">
    <property type="entry name" value="BPD_transp_1"/>
    <property type="match status" value="1"/>
</dbReference>
<dbReference type="SUPFAM" id="SSF161098">
    <property type="entry name" value="MetI-like"/>
    <property type="match status" value="1"/>
</dbReference>
<keyword evidence="10" id="KW-1185">Reference proteome</keyword>
<comment type="similarity">
    <text evidence="7">Belongs to the binding-protein-dependent transport system permease family.</text>
</comment>
<protein>
    <submittedName>
        <fullName evidence="9">Carbohydrate ABC transporter permease</fullName>
    </submittedName>
</protein>
<feature type="transmembrane region" description="Helical" evidence="7">
    <location>
        <begin position="136"/>
        <end position="155"/>
    </location>
</feature>
<evidence type="ECO:0000256" key="7">
    <source>
        <dbReference type="RuleBase" id="RU363032"/>
    </source>
</evidence>
<evidence type="ECO:0000256" key="6">
    <source>
        <dbReference type="ARBA" id="ARBA00023136"/>
    </source>
</evidence>
<proteinExistence type="inferred from homology"/>
<keyword evidence="3" id="KW-1003">Cell membrane</keyword>
<name>A0A6N9YN03_9ACTN</name>
<feature type="transmembrane region" description="Helical" evidence="7">
    <location>
        <begin position="72"/>
        <end position="96"/>
    </location>
</feature>
<evidence type="ECO:0000313" key="9">
    <source>
        <dbReference type="EMBL" id="NED96229.1"/>
    </source>
</evidence>
<keyword evidence="4 7" id="KW-0812">Transmembrane</keyword>
<reference evidence="9 10" key="1">
    <citation type="submission" date="2020-02" db="EMBL/GenBank/DDBJ databases">
        <authorList>
            <person name="Li X.-J."/>
            <person name="Feng X.-M."/>
        </authorList>
    </citation>
    <scope>NUCLEOTIDE SEQUENCE [LARGE SCALE GENOMIC DNA]</scope>
    <source>
        <strain evidence="9 10">CGMCC 4.7225</strain>
    </source>
</reference>
<dbReference type="PANTHER" id="PTHR43744:SF12">
    <property type="entry name" value="ABC TRANSPORTER PERMEASE PROTEIN MG189-RELATED"/>
    <property type="match status" value="1"/>
</dbReference>
<feature type="domain" description="ABC transmembrane type-1" evidence="8">
    <location>
        <begin position="68"/>
        <end position="259"/>
    </location>
</feature>
<feature type="transmembrane region" description="Helical" evidence="7">
    <location>
        <begin position="180"/>
        <end position="203"/>
    </location>
</feature>
<dbReference type="EMBL" id="JAAGOB010000006">
    <property type="protein sequence ID" value="NED96229.1"/>
    <property type="molecule type" value="Genomic_DNA"/>
</dbReference>